<dbReference type="AlphaFoldDB" id="A0AA43RIF1"/>
<protein>
    <submittedName>
        <fullName evidence="2">Flavodoxin</fullName>
    </submittedName>
</protein>
<dbReference type="SUPFAM" id="SSF52218">
    <property type="entry name" value="Flavoproteins"/>
    <property type="match status" value="1"/>
</dbReference>
<evidence type="ECO:0000313" key="2">
    <source>
        <dbReference type="EMBL" id="MDO4841808.1"/>
    </source>
</evidence>
<dbReference type="InterPro" id="IPR029039">
    <property type="entry name" value="Flavoprotein-like_sf"/>
</dbReference>
<dbReference type="PANTHER" id="PTHR39201">
    <property type="entry name" value="EXPORTED PROTEIN-RELATED"/>
    <property type="match status" value="1"/>
</dbReference>
<proteinExistence type="predicted"/>
<feature type="domain" description="Flavodoxin-like" evidence="1">
    <location>
        <begin position="53"/>
        <end position="208"/>
    </location>
</feature>
<dbReference type="Pfam" id="PF12682">
    <property type="entry name" value="Flavodoxin_4"/>
    <property type="match status" value="1"/>
</dbReference>
<sequence>MKKLRSFEFISVISVTVLVVAFLVLAGCTGQTDRGAVSENSATNNEGGATMKKTLVVYYSATGSTQDVAKEIASRADADLFEVVPNPNYTADDLNYNNPDSRVSKEHDDASLRECLLEQTTPDNFENYDTVYIGYPIWWGIAAWPLDAFIKGNDFTGKTIIPFCTSSSSGLGESAKNLQAMNNTGTWLEGKRFQSGVSGVEIDEWIDSLQL</sequence>
<dbReference type="GO" id="GO:0010181">
    <property type="term" value="F:FMN binding"/>
    <property type="evidence" value="ECO:0007669"/>
    <property type="project" value="InterPro"/>
</dbReference>
<dbReference type="InterPro" id="IPR008254">
    <property type="entry name" value="Flavodoxin/NO_synth"/>
</dbReference>
<keyword evidence="3" id="KW-1185">Reference proteome</keyword>
<reference evidence="2" key="1">
    <citation type="submission" date="2023-07" db="EMBL/GenBank/DDBJ databases">
        <title>Between Cages and Wild: Unraveling the Impact of Captivity on Animal Microbiomes and Antimicrobial Resistance.</title>
        <authorList>
            <person name="Schmartz G.P."/>
            <person name="Rehner J."/>
            <person name="Schuff M.J."/>
            <person name="Becker S.L."/>
            <person name="Kravczyk M."/>
            <person name="Gurevich A."/>
            <person name="Francke R."/>
            <person name="Mueller R."/>
            <person name="Keller V."/>
            <person name="Keller A."/>
        </authorList>
    </citation>
    <scope>NUCLEOTIDE SEQUENCE</scope>
    <source>
        <strain evidence="2">S12M_St_49</strain>
    </source>
</reference>
<comment type="caution">
    <text evidence="2">The sequence shown here is derived from an EMBL/GenBank/DDBJ whole genome shotgun (WGS) entry which is preliminary data.</text>
</comment>
<dbReference type="Gene3D" id="3.40.50.360">
    <property type="match status" value="1"/>
</dbReference>
<dbReference type="GO" id="GO:0009055">
    <property type="term" value="F:electron transfer activity"/>
    <property type="evidence" value="ECO:0007669"/>
    <property type="project" value="InterPro"/>
</dbReference>
<dbReference type="PANTHER" id="PTHR39201:SF1">
    <property type="entry name" value="FLAVODOXIN-LIKE DOMAIN-CONTAINING PROTEIN"/>
    <property type="match status" value="1"/>
</dbReference>
<dbReference type="EMBL" id="JAUMVS010000051">
    <property type="protein sequence ID" value="MDO4841808.1"/>
    <property type="molecule type" value="Genomic_DNA"/>
</dbReference>
<dbReference type="PROSITE" id="PS51257">
    <property type="entry name" value="PROKAR_LIPOPROTEIN"/>
    <property type="match status" value="1"/>
</dbReference>
<evidence type="ECO:0000259" key="1">
    <source>
        <dbReference type="Pfam" id="PF12682"/>
    </source>
</evidence>
<dbReference type="Proteomes" id="UP001168575">
    <property type="component" value="Unassembled WGS sequence"/>
</dbReference>
<organism evidence="2 3">
    <name type="scientific">Phoenicibacter congonensis</name>
    <dbReference type="NCBI Taxonomy" id="1944646"/>
    <lineage>
        <taxon>Bacteria</taxon>
        <taxon>Bacillati</taxon>
        <taxon>Actinomycetota</taxon>
        <taxon>Coriobacteriia</taxon>
        <taxon>Eggerthellales</taxon>
        <taxon>Eggerthellaceae</taxon>
        <taxon>Phoenicibacter</taxon>
    </lineage>
</organism>
<evidence type="ECO:0000313" key="3">
    <source>
        <dbReference type="Proteomes" id="UP001168575"/>
    </source>
</evidence>
<dbReference type="PROSITE" id="PS00201">
    <property type="entry name" value="FLAVODOXIN"/>
    <property type="match status" value="1"/>
</dbReference>
<dbReference type="InterPro" id="IPR001226">
    <property type="entry name" value="Flavodoxin_CS"/>
</dbReference>
<accession>A0AA43RIF1</accession>
<gene>
    <name evidence="2" type="ORF">Q3982_03925</name>
</gene>
<name>A0AA43RIF1_9ACTN</name>